<gene>
    <name evidence="3" type="ORF">NA57DRAFT_73078</name>
</gene>
<accession>A0A9P4M8H4</accession>
<evidence type="ECO:0000256" key="2">
    <source>
        <dbReference type="SAM" id="Phobius"/>
    </source>
</evidence>
<keyword evidence="2" id="KW-1133">Transmembrane helix</keyword>
<proteinExistence type="predicted"/>
<evidence type="ECO:0000313" key="3">
    <source>
        <dbReference type="EMBL" id="KAF2101638.1"/>
    </source>
</evidence>
<protein>
    <submittedName>
        <fullName evidence="3">Uncharacterized protein</fullName>
    </submittedName>
</protein>
<comment type="caution">
    <text evidence="3">The sequence shown here is derived from an EMBL/GenBank/DDBJ whole genome shotgun (WGS) entry which is preliminary data.</text>
</comment>
<organism evidence="3 4">
    <name type="scientific">Rhizodiscina lignyota</name>
    <dbReference type="NCBI Taxonomy" id="1504668"/>
    <lineage>
        <taxon>Eukaryota</taxon>
        <taxon>Fungi</taxon>
        <taxon>Dikarya</taxon>
        <taxon>Ascomycota</taxon>
        <taxon>Pezizomycotina</taxon>
        <taxon>Dothideomycetes</taxon>
        <taxon>Pleosporomycetidae</taxon>
        <taxon>Aulographales</taxon>
        <taxon>Rhizodiscinaceae</taxon>
        <taxon>Rhizodiscina</taxon>
    </lineage>
</organism>
<keyword evidence="2" id="KW-0812">Transmembrane</keyword>
<dbReference type="EMBL" id="ML978123">
    <property type="protein sequence ID" value="KAF2101638.1"/>
    <property type="molecule type" value="Genomic_DNA"/>
</dbReference>
<sequence>MTDPRAFGSSPRPDTFFDSPSTSEEEKTSTGIPSSPPVPLPIPRQRSSPRKDQIYLGSTAPQGVSECGDQVNRALATGLPHGFLTLTSTPSTTENTRPPPDPRQRGSISSYDGSFEETAVTDEARSVNIRASGSAKVVHHSSPRSSAVFDDHNRESIVDLMPLEDHILDIHTITLQELRGEAIGANTKLLSRENLFTEAQNARLRSASAPATRKVHVIPPPIDTSYAQKHLPNHIVRTPYPNGIKRAFSRAPPISPGSMKGLPRESILTLSVRRRKAVLNPRVSRLAIPANLRGADVKSTSASGKEEYFASLDFDDELFFRRLHKEYAALSGPWRFFSARSLKRIVVGHSSACLGHSGALNHTSLVKDECCANRCHAFGQQVSGPLHGPRSPRFLASLGLSDTFSETSLLQNFRQPKRAGKGRYAWVHWAHRLAAMEPMIMTPVTSASPRPLRLSMSELQNAQGPQKINEEKGDFESQESRKFSQASIRPVHEMTEEAIVAHQCAAGLEFVEGWSWLRIVLALVMVVVLALAGMLLWIFLGLGGSPASGFLDAGGRTGTGVLLGGFVLLLGWTLVAGWAGISWLVT</sequence>
<keyword evidence="4" id="KW-1185">Reference proteome</keyword>
<dbReference type="Proteomes" id="UP000799772">
    <property type="component" value="Unassembled WGS sequence"/>
</dbReference>
<feature type="region of interest" description="Disordered" evidence="1">
    <location>
        <begin position="1"/>
        <end position="64"/>
    </location>
</feature>
<keyword evidence="2" id="KW-0472">Membrane</keyword>
<name>A0A9P4M8H4_9PEZI</name>
<evidence type="ECO:0000256" key="1">
    <source>
        <dbReference type="SAM" id="MobiDB-lite"/>
    </source>
</evidence>
<evidence type="ECO:0000313" key="4">
    <source>
        <dbReference type="Proteomes" id="UP000799772"/>
    </source>
</evidence>
<feature type="region of interest" description="Disordered" evidence="1">
    <location>
        <begin position="81"/>
        <end position="112"/>
    </location>
</feature>
<dbReference type="OrthoDB" id="6021743at2759"/>
<dbReference type="AlphaFoldDB" id="A0A9P4M8H4"/>
<feature type="transmembrane region" description="Helical" evidence="2">
    <location>
        <begin position="560"/>
        <end position="585"/>
    </location>
</feature>
<feature type="transmembrane region" description="Helical" evidence="2">
    <location>
        <begin position="519"/>
        <end position="540"/>
    </location>
</feature>
<feature type="compositionally biased region" description="Low complexity" evidence="1">
    <location>
        <begin position="84"/>
        <end position="96"/>
    </location>
</feature>
<reference evidence="3" key="1">
    <citation type="journal article" date="2020" name="Stud. Mycol.">
        <title>101 Dothideomycetes genomes: a test case for predicting lifestyles and emergence of pathogens.</title>
        <authorList>
            <person name="Haridas S."/>
            <person name="Albert R."/>
            <person name="Binder M."/>
            <person name="Bloem J."/>
            <person name="Labutti K."/>
            <person name="Salamov A."/>
            <person name="Andreopoulos B."/>
            <person name="Baker S."/>
            <person name="Barry K."/>
            <person name="Bills G."/>
            <person name="Bluhm B."/>
            <person name="Cannon C."/>
            <person name="Castanera R."/>
            <person name="Culley D."/>
            <person name="Daum C."/>
            <person name="Ezra D."/>
            <person name="Gonzalez J."/>
            <person name="Henrissat B."/>
            <person name="Kuo A."/>
            <person name="Liang C."/>
            <person name="Lipzen A."/>
            <person name="Lutzoni F."/>
            <person name="Magnuson J."/>
            <person name="Mondo S."/>
            <person name="Nolan M."/>
            <person name="Ohm R."/>
            <person name="Pangilinan J."/>
            <person name="Park H.-J."/>
            <person name="Ramirez L."/>
            <person name="Alfaro M."/>
            <person name="Sun H."/>
            <person name="Tritt A."/>
            <person name="Yoshinaga Y."/>
            <person name="Zwiers L.-H."/>
            <person name="Turgeon B."/>
            <person name="Goodwin S."/>
            <person name="Spatafora J."/>
            <person name="Crous P."/>
            <person name="Grigoriev I."/>
        </authorList>
    </citation>
    <scope>NUCLEOTIDE SEQUENCE</scope>
    <source>
        <strain evidence="3">CBS 133067</strain>
    </source>
</reference>